<protein>
    <recommendedName>
        <fullName evidence="3">ATP-dependent DNA ligase family profile domain-containing protein</fullName>
    </recommendedName>
</protein>
<dbReference type="GO" id="GO:0005739">
    <property type="term" value="C:mitochondrion"/>
    <property type="evidence" value="ECO:0007669"/>
    <property type="project" value="TreeGrafter"/>
</dbReference>
<dbReference type="GO" id="GO:0006281">
    <property type="term" value="P:DNA repair"/>
    <property type="evidence" value="ECO:0007669"/>
    <property type="project" value="InterPro"/>
</dbReference>
<accession>A0A087GFB0</accession>
<dbReference type="eggNOG" id="KOG0967">
    <property type="taxonomic scope" value="Eukaryota"/>
</dbReference>
<dbReference type="EMBL" id="CM002875">
    <property type="protein sequence ID" value="KFK28562.1"/>
    <property type="molecule type" value="Genomic_DNA"/>
</dbReference>
<dbReference type="GO" id="GO:0005634">
    <property type="term" value="C:nucleus"/>
    <property type="evidence" value="ECO:0007669"/>
    <property type="project" value="TreeGrafter"/>
</dbReference>
<evidence type="ECO:0000313" key="5">
    <source>
        <dbReference type="Proteomes" id="UP000029120"/>
    </source>
</evidence>
<dbReference type="Gene3D" id="3.30.1490.70">
    <property type="match status" value="1"/>
</dbReference>
<dbReference type="InterPro" id="IPR012310">
    <property type="entry name" value="DNA_ligase_ATP-dep_cent"/>
</dbReference>
<dbReference type="GO" id="GO:0005524">
    <property type="term" value="F:ATP binding"/>
    <property type="evidence" value="ECO:0007669"/>
    <property type="project" value="InterPro"/>
</dbReference>
<dbReference type="InterPro" id="IPR016059">
    <property type="entry name" value="DNA_ligase_ATP-dep_CS"/>
</dbReference>
<dbReference type="Proteomes" id="UP000029120">
    <property type="component" value="Chromosome 7"/>
</dbReference>
<gene>
    <name evidence="4" type="ordered locus">AALP_Aa7g012400</name>
</gene>
<comment type="similarity">
    <text evidence="1">Belongs to the ATP-dependent DNA ligase family.</text>
</comment>
<feature type="domain" description="ATP-dependent DNA ligase family profile" evidence="3">
    <location>
        <begin position="1"/>
        <end position="91"/>
    </location>
</feature>
<evidence type="ECO:0000256" key="1">
    <source>
        <dbReference type="ARBA" id="ARBA00007572"/>
    </source>
</evidence>
<evidence type="ECO:0000256" key="2">
    <source>
        <dbReference type="ARBA" id="ARBA00022598"/>
    </source>
</evidence>
<dbReference type="GO" id="GO:0003910">
    <property type="term" value="F:DNA ligase (ATP) activity"/>
    <property type="evidence" value="ECO:0007669"/>
    <property type="project" value="InterPro"/>
</dbReference>
<proteinExistence type="inferred from homology"/>
<dbReference type="PANTHER" id="PTHR45674">
    <property type="entry name" value="DNA LIGASE 1/3 FAMILY MEMBER"/>
    <property type="match status" value="1"/>
</dbReference>
<dbReference type="Gramene" id="KFK28562">
    <property type="protein sequence ID" value="KFK28562"/>
    <property type="gene ID" value="AALP_AA7G012400"/>
</dbReference>
<evidence type="ECO:0000313" key="4">
    <source>
        <dbReference type="EMBL" id="KFK28562.1"/>
    </source>
</evidence>
<dbReference type="InterPro" id="IPR050191">
    <property type="entry name" value="ATP-dep_DNA_ligase"/>
</dbReference>
<evidence type="ECO:0000259" key="3">
    <source>
        <dbReference type="PROSITE" id="PS50160"/>
    </source>
</evidence>
<dbReference type="PROSITE" id="PS00333">
    <property type="entry name" value="DNA_LIGASE_A2"/>
    <property type="match status" value="1"/>
</dbReference>
<organism evidence="4 5">
    <name type="scientific">Arabis alpina</name>
    <name type="common">Alpine rock-cress</name>
    <dbReference type="NCBI Taxonomy" id="50452"/>
    <lineage>
        <taxon>Eukaryota</taxon>
        <taxon>Viridiplantae</taxon>
        <taxon>Streptophyta</taxon>
        <taxon>Embryophyta</taxon>
        <taxon>Tracheophyta</taxon>
        <taxon>Spermatophyta</taxon>
        <taxon>Magnoliopsida</taxon>
        <taxon>eudicotyledons</taxon>
        <taxon>Gunneridae</taxon>
        <taxon>Pentapetalae</taxon>
        <taxon>rosids</taxon>
        <taxon>malvids</taxon>
        <taxon>Brassicales</taxon>
        <taxon>Brassicaceae</taxon>
        <taxon>Arabideae</taxon>
        <taxon>Arabis</taxon>
    </lineage>
</organism>
<reference evidence="5" key="1">
    <citation type="journal article" date="2015" name="Nat. Plants">
        <title>Genome expansion of Arabis alpina linked with retrotransposition and reduced symmetric DNA methylation.</title>
        <authorList>
            <person name="Willing E.M."/>
            <person name="Rawat V."/>
            <person name="Mandakova T."/>
            <person name="Maumus F."/>
            <person name="James G.V."/>
            <person name="Nordstroem K.J."/>
            <person name="Becker C."/>
            <person name="Warthmann N."/>
            <person name="Chica C."/>
            <person name="Szarzynska B."/>
            <person name="Zytnicki M."/>
            <person name="Albani M.C."/>
            <person name="Kiefer C."/>
            <person name="Bergonzi S."/>
            <person name="Castaings L."/>
            <person name="Mateos J.L."/>
            <person name="Berns M.C."/>
            <person name="Bujdoso N."/>
            <person name="Piofczyk T."/>
            <person name="de Lorenzo L."/>
            <person name="Barrero-Sicilia C."/>
            <person name="Mateos I."/>
            <person name="Piednoel M."/>
            <person name="Hagmann J."/>
            <person name="Chen-Min-Tao R."/>
            <person name="Iglesias-Fernandez R."/>
            <person name="Schuster S.C."/>
            <person name="Alonso-Blanco C."/>
            <person name="Roudier F."/>
            <person name="Carbonero P."/>
            <person name="Paz-Ares J."/>
            <person name="Davis S.J."/>
            <person name="Pecinka A."/>
            <person name="Quesneville H."/>
            <person name="Colot V."/>
            <person name="Lysak M.A."/>
            <person name="Weigel D."/>
            <person name="Coupland G."/>
            <person name="Schneeberger K."/>
        </authorList>
    </citation>
    <scope>NUCLEOTIDE SEQUENCE [LARGE SCALE GENOMIC DNA]</scope>
    <source>
        <strain evidence="5">cv. Pajares</strain>
    </source>
</reference>
<dbReference type="GO" id="GO:0006273">
    <property type="term" value="P:lagging strand elongation"/>
    <property type="evidence" value="ECO:0007669"/>
    <property type="project" value="TreeGrafter"/>
</dbReference>
<dbReference type="GO" id="GO:0006310">
    <property type="term" value="P:DNA recombination"/>
    <property type="evidence" value="ECO:0007669"/>
    <property type="project" value="InterPro"/>
</dbReference>
<sequence length="91" mass="10340">MLLVSQLLIHENLSIRREKLYDSFLEDPGCFQFATALTSSNGDEIQEFLVASVKDGCEGLMIKTSNSDATYEPAKRSNNWLKLKKDYMEDS</sequence>
<dbReference type="AlphaFoldDB" id="A0A087GFB0"/>
<name>A0A087GFB0_ARAAL</name>
<dbReference type="OrthoDB" id="206088at2759"/>
<keyword evidence="5" id="KW-1185">Reference proteome</keyword>
<dbReference type="SUPFAM" id="SSF56091">
    <property type="entry name" value="DNA ligase/mRNA capping enzyme, catalytic domain"/>
    <property type="match status" value="1"/>
</dbReference>
<dbReference type="PROSITE" id="PS50160">
    <property type="entry name" value="DNA_LIGASE_A3"/>
    <property type="match status" value="1"/>
</dbReference>
<keyword evidence="2" id="KW-0436">Ligase</keyword>
<dbReference type="Pfam" id="PF01068">
    <property type="entry name" value="DNA_ligase_A_M"/>
    <property type="match status" value="1"/>
</dbReference>
<dbReference type="PANTHER" id="PTHR45674:SF4">
    <property type="entry name" value="DNA LIGASE 1"/>
    <property type="match status" value="1"/>
</dbReference>